<dbReference type="STRING" id="316055.RPE_2926"/>
<dbReference type="eggNOG" id="COG3247">
    <property type="taxonomic scope" value="Bacteria"/>
</dbReference>
<keyword evidence="1" id="KW-1133">Transmembrane helix</keyword>
<feature type="transmembrane region" description="Helical" evidence="1">
    <location>
        <begin position="24"/>
        <end position="42"/>
    </location>
</feature>
<feature type="transmembrane region" description="Helical" evidence="1">
    <location>
        <begin position="138"/>
        <end position="157"/>
    </location>
</feature>
<feature type="transmembrane region" description="Helical" evidence="1">
    <location>
        <begin position="104"/>
        <end position="126"/>
    </location>
</feature>
<feature type="transmembrane region" description="Helical" evidence="1">
    <location>
        <begin position="48"/>
        <end position="71"/>
    </location>
</feature>
<accession>Q07MH1</accession>
<reference evidence="2" key="1">
    <citation type="submission" date="2006-09" db="EMBL/GenBank/DDBJ databases">
        <title>Complete sequence of Rhodopseudomonas palustris BisA53.</title>
        <authorList>
            <consortium name="US DOE Joint Genome Institute"/>
            <person name="Copeland A."/>
            <person name="Lucas S."/>
            <person name="Lapidus A."/>
            <person name="Barry K."/>
            <person name="Detter J.C."/>
            <person name="Glavina del Rio T."/>
            <person name="Hammon N."/>
            <person name="Israni S."/>
            <person name="Dalin E."/>
            <person name="Tice H."/>
            <person name="Pitluck S."/>
            <person name="Chain P."/>
            <person name="Malfatti S."/>
            <person name="Shin M."/>
            <person name="Vergez L."/>
            <person name="Schmutz J."/>
            <person name="Larimer F."/>
            <person name="Land M."/>
            <person name="Hauser L."/>
            <person name="Pelletier D.A."/>
            <person name="Kyrpides N."/>
            <person name="Kim E."/>
            <person name="Harwood C.S."/>
            <person name="Oda Y."/>
            <person name="Richardson P."/>
        </authorList>
    </citation>
    <scope>NUCLEOTIDE SEQUENCE [LARGE SCALE GENOMIC DNA]</scope>
    <source>
        <strain evidence="2">BisA53</strain>
    </source>
</reference>
<dbReference type="EMBL" id="CP000463">
    <property type="protein sequence ID" value="ABJ06863.1"/>
    <property type="molecule type" value="Genomic_DNA"/>
</dbReference>
<dbReference type="Pfam" id="PF03729">
    <property type="entry name" value="DUF308"/>
    <property type="match status" value="1"/>
</dbReference>
<keyword evidence="1" id="KW-0812">Transmembrane</keyword>
<dbReference type="GO" id="GO:0005886">
    <property type="term" value="C:plasma membrane"/>
    <property type="evidence" value="ECO:0007669"/>
    <property type="project" value="TreeGrafter"/>
</dbReference>
<evidence type="ECO:0008006" key="3">
    <source>
        <dbReference type="Google" id="ProtNLM"/>
    </source>
</evidence>
<gene>
    <name evidence="2" type="ordered locus">RPE_2926</name>
</gene>
<dbReference type="PANTHER" id="PTHR34989:SF1">
    <property type="entry name" value="PROTEIN HDED"/>
    <property type="match status" value="1"/>
</dbReference>
<protein>
    <recommendedName>
        <fullName evidence="3">HdeD family acid-resistance protein</fullName>
    </recommendedName>
</protein>
<organism evidence="2">
    <name type="scientific">Rhodopseudomonas palustris (strain BisA53)</name>
    <dbReference type="NCBI Taxonomy" id="316055"/>
    <lineage>
        <taxon>Bacteria</taxon>
        <taxon>Pseudomonadati</taxon>
        <taxon>Pseudomonadota</taxon>
        <taxon>Alphaproteobacteria</taxon>
        <taxon>Hyphomicrobiales</taxon>
        <taxon>Nitrobacteraceae</taxon>
        <taxon>Rhodopseudomonas</taxon>
    </lineage>
</organism>
<sequence length="190" mass="20018">MTSPNDGIPVPPNLKAVAQAHWKALLIEGILLSLCGLAAVLLPLLASLAITILLGWMLILTGATALALTFWAKQLPGFWWSLLSAVVALVAGFVLLFWPVEGTVTLTLIVGAYFLAEGVVTIMYALEHRRELSERWGWLLAAGIADLLVAAVIISGFPATATWAIGLLVGLNLLFGGGSLIGVALSARPR</sequence>
<name>Q07MH1_RHOP5</name>
<dbReference type="HOGENOM" id="CLU_091585_2_1_5"/>
<dbReference type="InterPro" id="IPR005325">
    <property type="entry name" value="DUF308_memb"/>
</dbReference>
<feature type="transmembrane region" description="Helical" evidence="1">
    <location>
        <begin position="78"/>
        <end position="98"/>
    </location>
</feature>
<evidence type="ECO:0000313" key="2">
    <source>
        <dbReference type="EMBL" id="ABJ06863.1"/>
    </source>
</evidence>
<proteinExistence type="predicted"/>
<dbReference type="PANTHER" id="PTHR34989">
    <property type="entry name" value="PROTEIN HDED"/>
    <property type="match status" value="1"/>
</dbReference>
<dbReference type="KEGG" id="rpe:RPE_2926"/>
<keyword evidence="1" id="KW-0472">Membrane</keyword>
<evidence type="ECO:0000256" key="1">
    <source>
        <dbReference type="SAM" id="Phobius"/>
    </source>
</evidence>
<dbReference type="AlphaFoldDB" id="Q07MH1"/>
<dbReference type="OrthoDB" id="21979at2"/>
<dbReference type="InterPro" id="IPR052712">
    <property type="entry name" value="Acid_resist_chaperone_HdeD"/>
</dbReference>
<feature type="transmembrane region" description="Helical" evidence="1">
    <location>
        <begin position="163"/>
        <end position="185"/>
    </location>
</feature>